<dbReference type="Proteomes" id="UP001146120">
    <property type="component" value="Unassembled WGS sequence"/>
</dbReference>
<evidence type="ECO:0000256" key="2">
    <source>
        <dbReference type="ARBA" id="ARBA00022737"/>
    </source>
</evidence>
<dbReference type="InterPro" id="IPR051702">
    <property type="entry name" value="SH3_domain_YSC84-like"/>
</dbReference>
<feature type="domain" description="EF-hand" evidence="5">
    <location>
        <begin position="589"/>
        <end position="624"/>
    </location>
</feature>
<dbReference type="Pfam" id="PF04366">
    <property type="entry name" value="Ysc84"/>
    <property type="match status" value="1"/>
</dbReference>
<feature type="region of interest" description="Disordered" evidence="4">
    <location>
        <begin position="384"/>
        <end position="408"/>
    </location>
</feature>
<dbReference type="PROSITE" id="PS50222">
    <property type="entry name" value="EF_HAND_2"/>
    <property type="match status" value="3"/>
</dbReference>
<dbReference type="GO" id="GO:0035091">
    <property type="term" value="F:phosphatidylinositol binding"/>
    <property type="evidence" value="ECO:0007669"/>
    <property type="project" value="TreeGrafter"/>
</dbReference>
<evidence type="ECO:0000256" key="1">
    <source>
        <dbReference type="ARBA" id="ARBA00005253"/>
    </source>
</evidence>
<dbReference type="FunFam" id="1.10.238.10:FF:000178">
    <property type="entry name" value="Calmodulin-2 A"/>
    <property type="match status" value="1"/>
</dbReference>
<keyword evidence="3" id="KW-0106">Calcium</keyword>
<dbReference type="InterPro" id="IPR057634">
    <property type="entry name" value="PAH_ZNF598/HEL2"/>
</dbReference>
<dbReference type="SMART" id="SM00054">
    <property type="entry name" value="EFh"/>
    <property type="match status" value="3"/>
</dbReference>
<gene>
    <name evidence="6" type="ORF">N0F65_009920</name>
</gene>
<feature type="compositionally biased region" description="Low complexity" evidence="4">
    <location>
        <begin position="248"/>
        <end position="276"/>
    </location>
</feature>
<feature type="compositionally biased region" description="Low complexity" evidence="4">
    <location>
        <begin position="384"/>
        <end position="393"/>
    </location>
</feature>
<name>A0AAV2YIY5_9STRA</name>
<protein>
    <recommendedName>
        <fullName evidence="5">EF-hand domain-containing protein</fullName>
    </recommendedName>
</protein>
<dbReference type="EMBL" id="DAKRPA010000291">
    <property type="protein sequence ID" value="DAZ93798.1"/>
    <property type="molecule type" value="Genomic_DNA"/>
</dbReference>
<proteinExistence type="inferred from homology"/>
<dbReference type="CDD" id="cd00051">
    <property type="entry name" value="EFh"/>
    <property type="match status" value="1"/>
</dbReference>
<dbReference type="Pfam" id="PF23202">
    <property type="entry name" value="PAH_ZNF598"/>
    <property type="match status" value="1"/>
</dbReference>
<comment type="similarity">
    <text evidence="1">Belongs to the centrin family.</text>
</comment>
<dbReference type="InterPro" id="IPR011992">
    <property type="entry name" value="EF-hand-dom_pair"/>
</dbReference>
<dbReference type="InterPro" id="IPR007461">
    <property type="entry name" value="Ysc84_actin-binding"/>
</dbReference>
<feature type="region of interest" description="Disordered" evidence="4">
    <location>
        <begin position="340"/>
        <end position="359"/>
    </location>
</feature>
<dbReference type="SUPFAM" id="SSF47473">
    <property type="entry name" value="EF-hand"/>
    <property type="match status" value="1"/>
</dbReference>
<dbReference type="AlphaFoldDB" id="A0AAV2YIY5"/>
<dbReference type="PANTHER" id="PTHR15629">
    <property type="entry name" value="SH3YL1 PROTEIN"/>
    <property type="match status" value="1"/>
</dbReference>
<dbReference type="GO" id="GO:0043226">
    <property type="term" value="C:organelle"/>
    <property type="evidence" value="ECO:0007669"/>
    <property type="project" value="UniProtKB-ARBA"/>
</dbReference>
<evidence type="ECO:0000256" key="3">
    <source>
        <dbReference type="ARBA" id="ARBA00022837"/>
    </source>
</evidence>
<evidence type="ECO:0000313" key="6">
    <source>
        <dbReference type="EMBL" id="DAZ93798.1"/>
    </source>
</evidence>
<organism evidence="6 7">
    <name type="scientific">Lagenidium giganteum</name>
    <dbReference type="NCBI Taxonomy" id="4803"/>
    <lineage>
        <taxon>Eukaryota</taxon>
        <taxon>Sar</taxon>
        <taxon>Stramenopiles</taxon>
        <taxon>Oomycota</taxon>
        <taxon>Peronosporomycetes</taxon>
        <taxon>Pythiales</taxon>
        <taxon>Pythiaceae</taxon>
    </lineage>
</organism>
<keyword evidence="2" id="KW-0677">Repeat</keyword>
<evidence type="ECO:0000313" key="7">
    <source>
        <dbReference type="Proteomes" id="UP001146120"/>
    </source>
</evidence>
<dbReference type="PROSITE" id="PS00018">
    <property type="entry name" value="EF_HAND_1"/>
    <property type="match status" value="3"/>
</dbReference>
<sequence>MVVNKPFHSSMEKEIKKAANIINAFFDSTVDADSSIPVELIRNCMGLAFLTVVKAGFIWSGKLGTGIVITRLEDGSWSPPSAIGTAGVGFGAEIGGEIIDFMIVLGTESAVKTFKKGTQVSVGAGFDVAIGPVGRAAGANINASGGGISNNYTYSHAKGMFAGVGLHGSTILVRGDMNTKFYGREVKPMEILNGYVQAPEGSCDVLYDAIQRAQMSGTSDSMSRQSSMYAGSSASSFGASTAAATRHSISAAPSSTSTSSSYGRSSSFDRPSSTSAPPQPIENDPRLRRYTSYKSERDMYAQFAQQKAAGGAAAATSSTSPYAAPAASINSYTQQQPAASTYQSQYSQPPPAYQQQPAAAAAPAPKVTYIPASAYAPIPSSSSSSSSFAAPASTPTPPPVLPPAPTPAPKKVTYIPASAYTLPPSSGSSSSAPRKSSTPMPPMPSPATGSETKEVYTKVIEFVSTRCPHVKVQVFKDNCRLFGQDGMSLDAFFAYLTSICTNSLMRELVPQLVRLLPTPDKRERLWVCEPNSIAEKHCSFADAMASQVPILSKCISVATLQSLGESSENEAGLRNNRQSIRMALILTQEEIDACRESFVHFDKDGSGTIDKYELAKVLEAMGQKPTDEELFQMIAEVDNDHSGEIEFAEFLKVIEAQKIRAAQYDDESDFIDAFVACGGNPDKSGHVERKMLVQLIKKDFGLPIDIDRMIDELDTDGSGELEYDEFKNLLS</sequence>
<feature type="region of interest" description="Disordered" evidence="4">
    <location>
        <begin position="423"/>
        <end position="451"/>
    </location>
</feature>
<dbReference type="CDD" id="cd11526">
    <property type="entry name" value="SYLF_FYVE"/>
    <property type="match status" value="1"/>
</dbReference>
<dbReference type="GO" id="GO:0005509">
    <property type="term" value="F:calcium ion binding"/>
    <property type="evidence" value="ECO:0007669"/>
    <property type="project" value="InterPro"/>
</dbReference>
<reference evidence="6" key="1">
    <citation type="submission" date="2022-11" db="EMBL/GenBank/DDBJ databases">
        <authorList>
            <person name="Morgan W.R."/>
            <person name="Tartar A."/>
        </authorList>
    </citation>
    <scope>NUCLEOTIDE SEQUENCE</scope>
    <source>
        <strain evidence="6">ARSEF 373</strain>
    </source>
</reference>
<evidence type="ECO:0000259" key="5">
    <source>
        <dbReference type="PROSITE" id="PS50222"/>
    </source>
</evidence>
<dbReference type="PANTHER" id="PTHR15629:SF2">
    <property type="entry name" value="SH3 DOMAIN-CONTAINING YSC84-LIKE PROTEIN 1"/>
    <property type="match status" value="1"/>
</dbReference>
<feature type="domain" description="EF-hand" evidence="5">
    <location>
        <begin position="701"/>
        <end position="731"/>
    </location>
</feature>
<feature type="compositionally biased region" description="Pro residues" evidence="4">
    <location>
        <begin position="394"/>
        <end position="408"/>
    </location>
</feature>
<comment type="caution">
    <text evidence="6">The sequence shown here is derived from an EMBL/GenBank/DDBJ whole genome shotgun (WGS) entry which is preliminary data.</text>
</comment>
<dbReference type="InterPro" id="IPR018247">
    <property type="entry name" value="EF_Hand_1_Ca_BS"/>
</dbReference>
<dbReference type="Gene3D" id="1.10.238.10">
    <property type="entry name" value="EF-hand"/>
    <property type="match status" value="2"/>
</dbReference>
<feature type="domain" description="EF-hand" evidence="5">
    <location>
        <begin position="625"/>
        <end position="660"/>
    </location>
</feature>
<dbReference type="Pfam" id="PF13202">
    <property type="entry name" value="EF-hand_5"/>
    <property type="match status" value="1"/>
</dbReference>
<accession>A0AAV2YIY5</accession>
<keyword evidence="7" id="KW-1185">Reference proteome</keyword>
<reference evidence="6" key="2">
    <citation type="journal article" date="2023" name="Microbiol Resour">
        <title>Decontamination and Annotation of the Draft Genome Sequence of the Oomycete Lagenidium giganteum ARSEF 373.</title>
        <authorList>
            <person name="Morgan W.R."/>
            <person name="Tartar A."/>
        </authorList>
    </citation>
    <scope>NUCLEOTIDE SEQUENCE</scope>
    <source>
        <strain evidence="6">ARSEF 373</strain>
    </source>
</reference>
<dbReference type="InterPro" id="IPR002048">
    <property type="entry name" value="EF_hand_dom"/>
</dbReference>
<dbReference type="Pfam" id="PF13499">
    <property type="entry name" value="EF-hand_7"/>
    <property type="match status" value="1"/>
</dbReference>
<feature type="compositionally biased region" description="Low complexity" evidence="4">
    <location>
        <begin position="423"/>
        <end position="438"/>
    </location>
</feature>
<feature type="region of interest" description="Disordered" evidence="4">
    <location>
        <begin position="248"/>
        <end position="287"/>
    </location>
</feature>
<evidence type="ECO:0000256" key="4">
    <source>
        <dbReference type="SAM" id="MobiDB-lite"/>
    </source>
</evidence>